<evidence type="ECO:0000256" key="1">
    <source>
        <dbReference type="ARBA" id="ARBA00004496"/>
    </source>
</evidence>
<name>A0ABW4VG44_9BACT</name>
<keyword evidence="15" id="KW-1185">Reference proteome</keyword>
<keyword evidence="5 12" id="KW-0436">Ligase</keyword>
<dbReference type="Pfam" id="PF09190">
    <property type="entry name" value="DALR_2"/>
    <property type="match status" value="1"/>
</dbReference>
<comment type="similarity">
    <text evidence="2 12">Belongs to the class-I aminoacyl-tRNA synthetase family.</text>
</comment>
<feature type="binding site" evidence="12">
    <location>
        <position position="291"/>
    </location>
    <ligand>
        <name>ATP</name>
        <dbReference type="ChEBI" id="CHEBI:30616"/>
    </ligand>
</feature>
<dbReference type="Gene3D" id="3.40.50.620">
    <property type="entry name" value="HUPs"/>
    <property type="match status" value="1"/>
</dbReference>
<dbReference type="Proteomes" id="UP001597361">
    <property type="component" value="Unassembled WGS sequence"/>
</dbReference>
<evidence type="ECO:0000256" key="12">
    <source>
        <dbReference type="HAMAP-Rule" id="MF_00041"/>
    </source>
</evidence>
<evidence type="ECO:0000256" key="8">
    <source>
        <dbReference type="ARBA" id="ARBA00022833"/>
    </source>
</evidence>
<dbReference type="NCBIfam" id="TIGR00435">
    <property type="entry name" value="cysS"/>
    <property type="match status" value="1"/>
</dbReference>
<evidence type="ECO:0000256" key="11">
    <source>
        <dbReference type="ARBA" id="ARBA00023146"/>
    </source>
</evidence>
<evidence type="ECO:0000256" key="4">
    <source>
        <dbReference type="ARBA" id="ARBA00022490"/>
    </source>
</evidence>
<accession>A0ABW4VG44</accession>
<comment type="subcellular location">
    <subcellularLocation>
        <location evidence="1 12">Cytoplasm</location>
    </subcellularLocation>
</comment>
<comment type="catalytic activity">
    <reaction evidence="12">
        <text>tRNA(Cys) + L-cysteine + ATP = L-cysteinyl-tRNA(Cys) + AMP + diphosphate</text>
        <dbReference type="Rhea" id="RHEA:17773"/>
        <dbReference type="Rhea" id="RHEA-COMP:9661"/>
        <dbReference type="Rhea" id="RHEA-COMP:9679"/>
        <dbReference type="ChEBI" id="CHEBI:30616"/>
        <dbReference type="ChEBI" id="CHEBI:33019"/>
        <dbReference type="ChEBI" id="CHEBI:35235"/>
        <dbReference type="ChEBI" id="CHEBI:78442"/>
        <dbReference type="ChEBI" id="CHEBI:78517"/>
        <dbReference type="ChEBI" id="CHEBI:456215"/>
        <dbReference type="EC" id="6.1.1.16"/>
    </reaction>
</comment>
<dbReference type="InterPro" id="IPR009080">
    <property type="entry name" value="tRNAsynth_Ia_anticodon-bd"/>
</dbReference>
<evidence type="ECO:0000256" key="6">
    <source>
        <dbReference type="ARBA" id="ARBA00022723"/>
    </source>
</evidence>
<dbReference type="Pfam" id="PF01406">
    <property type="entry name" value="tRNA-synt_1e"/>
    <property type="match status" value="1"/>
</dbReference>
<dbReference type="InterPro" id="IPR032678">
    <property type="entry name" value="tRNA-synt_1_cat_dom"/>
</dbReference>
<dbReference type="SUPFAM" id="SSF52374">
    <property type="entry name" value="Nucleotidylyl transferase"/>
    <property type="match status" value="1"/>
</dbReference>
<evidence type="ECO:0000256" key="9">
    <source>
        <dbReference type="ARBA" id="ARBA00022840"/>
    </source>
</evidence>
<feature type="binding site" evidence="12">
    <location>
        <position position="256"/>
    </location>
    <ligand>
        <name>Zn(2+)</name>
        <dbReference type="ChEBI" id="CHEBI:29105"/>
    </ligand>
</feature>
<evidence type="ECO:0000256" key="5">
    <source>
        <dbReference type="ARBA" id="ARBA00022598"/>
    </source>
</evidence>
<feature type="short sequence motif" description="'HIGH' region" evidence="12">
    <location>
        <begin position="38"/>
        <end position="48"/>
    </location>
</feature>
<dbReference type="InterPro" id="IPR014729">
    <property type="entry name" value="Rossmann-like_a/b/a_fold"/>
</dbReference>
<evidence type="ECO:0000256" key="3">
    <source>
        <dbReference type="ARBA" id="ARBA00011245"/>
    </source>
</evidence>
<comment type="caution">
    <text evidence="14">The sequence shown here is derived from an EMBL/GenBank/DDBJ whole genome shotgun (WGS) entry which is preliminary data.</text>
</comment>
<dbReference type="HAMAP" id="MF_00041">
    <property type="entry name" value="Cys_tRNA_synth"/>
    <property type="match status" value="1"/>
</dbReference>
<keyword evidence="8 12" id="KW-0862">Zinc</keyword>
<gene>
    <name evidence="12 14" type="primary">cysS</name>
    <name evidence="14" type="ORF">ACFSKL_02465</name>
</gene>
<dbReference type="PANTHER" id="PTHR10890:SF3">
    <property type="entry name" value="CYSTEINE--TRNA LIGASE, CYTOPLASMIC"/>
    <property type="match status" value="1"/>
</dbReference>
<dbReference type="RefSeq" id="WP_376883220.1">
    <property type="nucleotide sequence ID" value="NZ_JBHUHR010000005.1"/>
</dbReference>
<dbReference type="SUPFAM" id="SSF47323">
    <property type="entry name" value="Anticodon-binding domain of a subclass of class I aminoacyl-tRNA synthetases"/>
    <property type="match status" value="1"/>
</dbReference>
<keyword evidence="4 12" id="KW-0963">Cytoplasm</keyword>
<dbReference type="InterPro" id="IPR015803">
    <property type="entry name" value="Cys-tRNA-ligase"/>
</dbReference>
<comment type="subunit">
    <text evidence="3 12">Monomer.</text>
</comment>
<proteinExistence type="inferred from homology"/>
<keyword evidence="6 12" id="KW-0479">Metal-binding</keyword>
<keyword evidence="10 12" id="KW-0648">Protein biosynthesis</keyword>
<organism evidence="14 15">
    <name type="scientific">Belliella marina</name>
    <dbReference type="NCBI Taxonomy" id="1644146"/>
    <lineage>
        <taxon>Bacteria</taxon>
        <taxon>Pseudomonadati</taxon>
        <taxon>Bacteroidota</taxon>
        <taxon>Cytophagia</taxon>
        <taxon>Cytophagales</taxon>
        <taxon>Cyclobacteriaceae</taxon>
        <taxon>Belliella</taxon>
    </lineage>
</organism>
<keyword evidence="9 12" id="KW-0067">ATP-binding</keyword>
<reference evidence="15" key="1">
    <citation type="journal article" date="2019" name="Int. J. Syst. Evol. Microbiol.">
        <title>The Global Catalogue of Microorganisms (GCM) 10K type strain sequencing project: providing services to taxonomists for standard genome sequencing and annotation.</title>
        <authorList>
            <consortium name="The Broad Institute Genomics Platform"/>
            <consortium name="The Broad Institute Genome Sequencing Center for Infectious Disease"/>
            <person name="Wu L."/>
            <person name="Ma J."/>
        </authorList>
    </citation>
    <scope>NUCLEOTIDE SEQUENCE [LARGE SCALE GENOMIC DNA]</scope>
    <source>
        <strain evidence="15">CGMCC 1.15180</strain>
    </source>
</reference>
<dbReference type="SMART" id="SM00840">
    <property type="entry name" value="DALR_2"/>
    <property type="match status" value="1"/>
</dbReference>
<evidence type="ECO:0000256" key="7">
    <source>
        <dbReference type="ARBA" id="ARBA00022741"/>
    </source>
</evidence>
<feature type="domain" description="Cysteinyl-tRNA synthetase class Ia DALR" evidence="13">
    <location>
        <begin position="383"/>
        <end position="455"/>
    </location>
</feature>
<feature type="binding site" evidence="12">
    <location>
        <position position="231"/>
    </location>
    <ligand>
        <name>Zn(2+)</name>
        <dbReference type="ChEBI" id="CHEBI:29105"/>
    </ligand>
</feature>
<dbReference type="EC" id="6.1.1.16" evidence="12"/>
<dbReference type="PANTHER" id="PTHR10890">
    <property type="entry name" value="CYSTEINYL-TRNA SYNTHETASE"/>
    <property type="match status" value="1"/>
</dbReference>
<evidence type="ECO:0000256" key="10">
    <source>
        <dbReference type="ARBA" id="ARBA00022917"/>
    </source>
</evidence>
<keyword evidence="11 12" id="KW-0030">Aminoacyl-tRNA synthetase</keyword>
<protein>
    <recommendedName>
        <fullName evidence="12">Cysteine--tRNA ligase</fullName>
        <ecNumber evidence="12">6.1.1.16</ecNumber>
    </recommendedName>
    <alternativeName>
        <fullName evidence="12">Cysteinyl-tRNA synthetase</fullName>
        <shortName evidence="12">CysRS</shortName>
    </alternativeName>
</protein>
<dbReference type="CDD" id="cd00672">
    <property type="entry name" value="CysRS_core"/>
    <property type="match status" value="1"/>
</dbReference>
<dbReference type="PRINTS" id="PR00983">
    <property type="entry name" value="TRNASYNTHCYS"/>
</dbReference>
<dbReference type="InterPro" id="IPR024909">
    <property type="entry name" value="Cys-tRNA/MSH_ligase"/>
</dbReference>
<feature type="binding site" evidence="12">
    <location>
        <position position="36"/>
    </location>
    <ligand>
        <name>Zn(2+)</name>
        <dbReference type="ChEBI" id="CHEBI:29105"/>
    </ligand>
</feature>
<evidence type="ECO:0000256" key="2">
    <source>
        <dbReference type="ARBA" id="ARBA00005594"/>
    </source>
</evidence>
<dbReference type="Gene3D" id="1.20.120.1910">
    <property type="entry name" value="Cysteine-tRNA ligase, C-terminal anti-codon recognition domain"/>
    <property type="match status" value="1"/>
</dbReference>
<keyword evidence="7 12" id="KW-0547">Nucleotide-binding</keyword>
<dbReference type="EMBL" id="JBHUHR010000005">
    <property type="protein sequence ID" value="MFD2033633.1"/>
    <property type="molecule type" value="Genomic_DNA"/>
</dbReference>
<evidence type="ECO:0000259" key="13">
    <source>
        <dbReference type="SMART" id="SM00840"/>
    </source>
</evidence>
<feature type="short sequence motif" description="'KMSKS' region" evidence="12">
    <location>
        <begin position="288"/>
        <end position="292"/>
    </location>
</feature>
<dbReference type="InterPro" id="IPR015273">
    <property type="entry name" value="Cys-tRNA-synt_Ia_DALR"/>
</dbReference>
<feature type="binding site" evidence="12">
    <location>
        <position position="260"/>
    </location>
    <ligand>
        <name>Zn(2+)</name>
        <dbReference type="ChEBI" id="CHEBI:29105"/>
    </ligand>
</feature>
<comment type="cofactor">
    <cofactor evidence="12">
        <name>Zn(2+)</name>
        <dbReference type="ChEBI" id="CHEBI:29105"/>
    </cofactor>
    <text evidence="12">Binds 1 zinc ion per subunit.</text>
</comment>
<dbReference type="GO" id="GO:0004817">
    <property type="term" value="F:cysteine-tRNA ligase activity"/>
    <property type="evidence" value="ECO:0007669"/>
    <property type="project" value="UniProtKB-EC"/>
</dbReference>
<evidence type="ECO:0000313" key="15">
    <source>
        <dbReference type="Proteomes" id="UP001597361"/>
    </source>
</evidence>
<sequence length="501" mass="56742">MITMKHKSQLKIYNTLSRTKEIFEPLSPPFVGMYVCGPTVYGDAHLGHGRPAITFDTVYRYLTHLGMKVRYVRNITDVGHLQGDADEGEDKIAKKAKLEQLEPMEVAQQYTDSYHRDMLALNTIKPSIEPRATGHIPEQIALVQGILKEGLAYEVNGSVYFDVLKYNETRQYGKLSGRVLEELVSGSRDLDGQSEKRNAVDFALWKNAAPEHLMKWDSPWGTGFPGWHLECTAMSSKYLGKQFDIHGGGMDLMFPHHECEIAQGNACNHQDPAKYWMHNNMITINGQKMGKSLGNFITLQELFTGKHDLLGQAYSPMTIRYFILTAHYRSTLDFSNDALRAAQKGYKKIINGLRIAKGLVFEADNDVEVDEKQAQQVEQIIANAYRAMDDDFNTAQAIGHLFNILKKINSIYTGQLNAGQLGKEVFEKMIDTFVVFVEEILGLQEEKPDHQEGLLEVLLKLYTDAKLAKNYGKVDEIRSALKTMGIIVKDMKDKIDWAYEE</sequence>
<evidence type="ECO:0000313" key="14">
    <source>
        <dbReference type="EMBL" id="MFD2033633.1"/>
    </source>
</evidence>